<proteinExistence type="predicted"/>
<dbReference type="Pfam" id="PF05352">
    <property type="entry name" value="Phage_connector"/>
    <property type="match status" value="1"/>
</dbReference>
<name>A0A8S5QYC4_9CAUD</name>
<evidence type="ECO:0000256" key="1">
    <source>
        <dbReference type="SAM" id="MobiDB-lite"/>
    </source>
</evidence>
<dbReference type="SUPFAM" id="SSF56826">
    <property type="entry name" value="Upper collar protein gp10 (connector protein)"/>
    <property type="match status" value="1"/>
</dbReference>
<organism evidence="2">
    <name type="scientific">Podoviridae sp. cty7j44</name>
    <dbReference type="NCBI Taxonomy" id="2826593"/>
    <lineage>
        <taxon>Viruses</taxon>
        <taxon>Duplodnaviria</taxon>
        <taxon>Heunggongvirae</taxon>
        <taxon>Uroviricota</taxon>
        <taxon>Caudoviricetes</taxon>
    </lineage>
</organism>
<sequence>MIFDYFGNKFRPKWIDIKDKESMLGYHINQKLIQCQSIFEYEGLPDSIPKRDLELTLQVCGFTAIIKEKNKLYALWGGLGGERNAYYNPTLATIANPYLNIGKGYEIGKDTVVVRNDALWQGFMPIHQYYASQIVENDISRNSLLINARLFCLLSANTDDEKDDIEEVYKALEKGDLKAVLSNPIMGKIESLPLASQNVTNTLISLLEDKQYIKGSWWNEMGVQSNYNMKRETITSNENILNVDSLLPFIDNCLECRKEGFDKVNEMFGTNIKVDFSSSWKKVRDEIAISEEREKTQVQSTEQPTDDNKVEDKKDGEENENN</sequence>
<dbReference type="Gene3D" id="2.40.500.10">
    <property type="entry name" value="Upper collar protein gp10 (connector protein)"/>
    <property type="match status" value="2"/>
</dbReference>
<accession>A0A8S5QYC4</accession>
<dbReference type="InterPro" id="IPR008016">
    <property type="entry name" value="Gp10"/>
</dbReference>
<feature type="region of interest" description="Disordered" evidence="1">
    <location>
        <begin position="291"/>
        <end position="322"/>
    </location>
</feature>
<feature type="compositionally biased region" description="Basic and acidic residues" evidence="1">
    <location>
        <begin position="306"/>
        <end position="316"/>
    </location>
</feature>
<dbReference type="InterPro" id="IPR036199">
    <property type="entry name" value="Gp10_sf"/>
</dbReference>
<evidence type="ECO:0000313" key="2">
    <source>
        <dbReference type="EMBL" id="DAE24096.1"/>
    </source>
</evidence>
<reference evidence="2" key="1">
    <citation type="journal article" date="2021" name="Proc. Natl. Acad. Sci. U.S.A.">
        <title>A Catalog of Tens of Thousands of Viruses from Human Metagenomes Reveals Hidden Associations with Chronic Diseases.</title>
        <authorList>
            <person name="Tisza M.J."/>
            <person name="Buck C.B."/>
        </authorList>
    </citation>
    <scope>NUCLEOTIDE SEQUENCE</scope>
    <source>
        <strain evidence="2">Cty7j44</strain>
    </source>
</reference>
<protein>
    <submittedName>
        <fullName evidence="2">Upper collar protein</fullName>
    </submittedName>
</protein>
<dbReference type="EMBL" id="BK015767">
    <property type="protein sequence ID" value="DAE24096.1"/>
    <property type="molecule type" value="Genomic_DNA"/>
</dbReference>